<dbReference type="EMBL" id="JBHSAF010000014">
    <property type="protein sequence ID" value="MFC3914083.1"/>
    <property type="molecule type" value="Genomic_DNA"/>
</dbReference>
<dbReference type="Pfam" id="PF19327">
    <property type="entry name" value="Ap4A_phos_N"/>
    <property type="match status" value="1"/>
</dbReference>
<name>A0ABV8CQ04_9GAMM</name>
<dbReference type="PIRSF" id="PIRSF000846">
    <property type="entry name" value="ATP_adenylyltr"/>
    <property type="match status" value="1"/>
</dbReference>
<dbReference type="InterPro" id="IPR045759">
    <property type="entry name" value="Ap4A_phos1/2_N"/>
</dbReference>
<evidence type="ECO:0000259" key="1">
    <source>
        <dbReference type="Pfam" id="PF09830"/>
    </source>
</evidence>
<dbReference type="Gene3D" id="3.30.428.70">
    <property type="match status" value="1"/>
</dbReference>
<evidence type="ECO:0000259" key="2">
    <source>
        <dbReference type="Pfam" id="PF19327"/>
    </source>
</evidence>
<dbReference type="InterPro" id="IPR019200">
    <property type="entry name" value="ATP_adenylylTrfase_C"/>
</dbReference>
<protein>
    <submittedName>
        <fullName evidence="3">DUF4922 domain-containing protein</fullName>
    </submittedName>
</protein>
<keyword evidence="4" id="KW-1185">Reference proteome</keyword>
<dbReference type="RefSeq" id="WP_377152591.1">
    <property type="nucleotide sequence ID" value="NZ_JBHSAF010000014.1"/>
</dbReference>
<gene>
    <name evidence="3" type="ORF">ACFOSS_11465</name>
</gene>
<dbReference type="SUPFAM" id="SSF54197">
    <property type="entry name" value="HIT-like"/>
    <property type="match status" value="1"/>
</dbReference>
<dbReference type="InterPro" id="IPR043171">
    <property type="entry name" value="Ap4A_phos1/2-like"/>
</dbReference>
<sequence length="275" mass="31245">MLLLQKAQAVYTDALQAGHLTPIETRAEIIYQRNIAFSIKIAAHWQQRKAARHDTAQHAQVQHNPFLPFENALHVADIDPQHVCILNKFPVLQPHLLLISRTFEAQVSPLTLQNFQAAQCLMQQLGQEGILFYNAGPSAGASQPHRHMQWIPTPAYAGINPLEHADLLGPHFLAQPGLDAQALYLCYQQGLQQLDWQPGCAYNLLLSRDWLWMIPRRAAAWQHIAINSLGFIGSFFARNQLEADQLREFGFIQALQHVVGWHRSPIRKLDHHPEQ</sequence>
<dbReference type="InterPro" id="IPR009163">
    <property type="entry name" value="Ap4A_phos1/2"/>
</dbReference>
<dbReference type="PANTHER" id="PTHR38420">
    <property type="entry name" value="AP-4-A PHOSPHORYLASE II"/>
    <property type="match status" value="1"/>
</dbReference>
<reference evidence="4" key="1">
    <citation type="journal article" date="2019" name="Int. J. Syst. Evol. Microbiol.">
        <title>The Global Catalogue of Microorganisms (GCM) 10K type strain sequencing project: providing services to taxonomists for standard genome sequencing and annotation.</title>
        <authorList>
            <consortium name="The Broad Institute Genomics Platform"/>
            <consortium name="The Broad Institute Genome Sequencing Center for Infectious Disease"/>
            <person name="Wu L."/>
            <person name="Ma J."/>
        </authorList>
    </citation>
    <scope>NUCLEOTIDE SEQUENCE [LARGE SCALE GENOMIC DNA]</scope>
    <source>
        <strain evidence="4">CCUG 54939</strain>
    </source>
</reference>
<feature type="domain" description="Ap4A phosphorylase 1/2 N-terminal" evidence="2">
    <location>
        <begin position="3"/>
        <end position="157"/>
    </location>
</feature>
<dbReference type="Pfam" id="PF09830">
    <property type="entry name" value="ATP_transf"/>
    <property type="match status" value="1"/>
</dbReference>
<dbReference type="PANTHER" id="PTHR38420:SF1">
    <property type="entry name" value="PUTATIVE (AFU_ORTHOLOGUE AFUA_5G14690)-RELATED"/>
    <property type="match status" value="1"/>
</dbReference>
<proteinExistence type="predicted"/>
<organism evidence="3 4">
    <name type="scientific">Pseudaeromonas sharmana</name>
    <dbReference type="NCBI Taxonomy" id="328412"/>
    <lineage>
        <taxon>Bacteria</taxon>
        <taxon>Pseudomonadati</taxon>
        <taxon>Pseudomonadota</taxon>
        <taxon>Gammaproteobacteria</taxon>
        <taxon>Aeromonadales</taxon>
        <taxon>Aeromonadaceae</taxon>
        <taxon>Pseudaeromonas</taxon>
    </lineage>
</organism>
<feature type="domain" description="ATP adenylyltransferase C-terminal" evidence="1">
    <location>
        <begin position="176"/>
        <end position="258"/>
    </location>
</feature>
<evidence type="ECO:0000313" key="4">
    <source>
        <dbReference type="Proteomes" id="UP001595692"/>
    </source>
</evidence>
<dbReference type="InterPro" id="IPR036265">
    <property type="entry name" value="HIT-like_sf"/>
</dbReference>
<evidence type="ECO:0000313" key="3">
    <source>
        <dbReference type="EMBL" id="MFC3914083.1"/>
    </source>
</evidence>
<comment type="caution">
    <text evidence="3">The sequence shown here is derived from an EMBL/GenBank/DDBJ whole genome shotgun (WGS) entry which is preliminary data.</text>
</comment>
<accession>A0ABV8CQ04</accession>
<dbReference type="Proteomes" id="UP001595692">
    <property type="component" value="Unassembled WGS sequence"/>
</dbReference>